<name>A0A1L9VL67_ASPGL</name>
<keyword evidence="2" id="KW-1185">Reference proteome</keyword>
<protein>
    <submittedName>
        <fullName evidence="1">Uncharacterized protein</fullName>
    </submittedName>
</protein>
<dbReference type="GeneID" id="34459736"/>
<dbReference type="EMBL" id="KV878896">
    <property type="protein sequence ID" value="OJJ84635.1"/>
    <property type="molecule type" value="Genomic_DNA"/>
</dbReference>
<dbReference type="RefSeq" id="XP_022401333.1">
    <property type="nucleotide sequence ID" value="XM_022543475.1"/>
</dbReference>
<sequence length="175" mass="20190">MYLIAYPKHRGPSNPSRAQKALQESQREYTAVRWPIKRPILGDAPCREQIFQQTSASIVYRNGHWPMSERPSWPKRVYDKEHDKVGIRDTVSKTKNVELHTTADSMFKVMRSCKRPPTREHSVAYAYRISKLKVKFLTGDLTAKNYMRDPEAFLNVDDEAKRDCEEVTGTMGANG</sequence>
<dbReference type="VEuPathDB" id="FungiDB:ASPGLDRAFT_25314"/>
<organism evidence="1 2">
    <name type="scientific">Aspergillus glaucus CBS 516.65</name>
    <dbReference type="NCBI Taxonomy" id="1160497"/>
    <lineage>
        <taxon>Eukaryota</taxon>
        <taxon>Fungi</taxon>
        <taxon>Dikarya</taxon>
        <taxon>Ascomycota</taxon>
        <taxon>Pezizomycotina</taxon>
        <taxon>Eurotiomycetes</taxon>
        <taxon>Eurotiomycetidae</taxon>
        <taxon>Eurotiales</taxon>
        <taxon>Aspergillaceae</taxon>
        <taxon>Aspergillus</taxon>
        <taxon>Aspergillus subgen. Aspergillus</taxon>
    </lineage>
</organism>
<proteinExistence type="predicted"/>
<reference evidence="2" key="1">
    <citation type="journal article" date="2017" name="Genome Biol.">
        <title>Comparative genomics reveals high biological diversity and specific adaptations in the industrially and medically important fungal genus Aspergillus.</title>
        <authorList>
            <person name="de Vries R.P."/>
            <person name="Riley R."/>
            <person name="Wiebenga A."/>
            <person name="Aguilar-Osorio G."/>
            <person name="Amillis S."/>
            <person name="Uchima C.A."/>
            <person name="Anderluh G."/>
            <person name="Asadollahi M."/>
            <person name="Askin M."/>
            <person name="Barry K."/>
            <person name="Battaglia E."/>
            <person name="Bayram O."/>
            <person name="Benocci T."/>
            <person name="Braus-Stromeyer S.A."/>
            <person name="Caldana C."/>
            <person name="Canovas D."/>
            <person name="Cerqueira G.C."/>
            <person name="Chen F."/>
            <person name="Chen W."/>
            <person name="Choi C."/>
            <person name="Clum A."/>
            <person name="Dos Santos R.A."/>
            <person name="Damasio A.R."/>
            <person name="Diallinas G."/>
            <person name="Emri T."/>
            <person name="Fekete E."/>
            <person name="Flipphi M."/>
            <person name="Freyberg S."/>
            <person name="Gallo A."/>
            <person name="Gournas C."/>
            <person name="Habgood R."/>
            <person name="Hainaut M."/>
            <person name="Harispe M.L."/>
            <person name="Henrissat B."/>
            <person name="Hilden K.S."/>
            <person name="Hope R."/>
            <person name="Hossain A."/>
            <person name="Karabika E."/>
            <person name="Karaffa L."/>
            <person name="Karanyi Z."/>
            <person name="Krasevec N."/>
            <person name="Kuo A."/>
            <person name="Kusch H."/>
            <person name="LaButti K."/>
            <person name="Lagendijk E.L."/>
            <person name="Lapidus A."/>
            <person name="Levasseur A."/>
            <person name="Lindquist E."/>
            <person name="Lipzen A."/>
            <person name="Logrieco A.F."/>
            <person name="MacCabe A."/>
            <person name="Maekelae M.R."/>
            <person name="Malavazi I."/>
            <person name="Melin P."/>
            <person name="Meyer V."/>
            <person name="Mielnichuk N."/>
            <person name="Miskei M."/>
            <person name="Molnar A.P."/>
            <person name="Mule G."/>
            <person name="Ngan C.Y."/>
            <person name="Orejas M."/>
            <person name="Orosz E."/>
            <person name="Ouedraogo J.P."/>
            <person name="Overkamp K.M."/>
            <person name="Park H.-S."/>
            <person name="Perrone G."/>
            <person name="Piumi F."/>
            <person name="Punt P.J."/>
            <person name="Ram A.F."/>
            <person name="Ramon A."/>
            <person name="Rauscher S."/>
            <person name="Record E."/>
            <person name="Riano-Pachon D.M."/>
            <person name="Robert V."/>
            <person name="Roehrig J."/>
            <person name="Ruller R."/>
            <person name="Salamov A."/>
            <person name="Salih N.S."/>
            <person name="Samson R.A."/>
            <person name="Sandor E."/>
            <person name="Sanguinetti M."/>
            <person name="Schuetze T."/>
            <person name="Sepcic K."/>
            <person name="Shelest E."/>
            <person name="Sherlock G."/>
            <person name="Sophianopoulou V."/>
            <person name="Squina F.M."/>
            <person name="Sun H."/>
            <person name="Susca A."/>
            <person name="Todd R.B."/>
            <person name="Tsang A."/>
            <person name="Unkles S.E."/>
            <person name="van de Wiele N."/>
            <person name="van Rossen-Uffink D."/>
            <person name="Oliveira J.V."/>
            <person name="Vesth T.C."/>
            <person name="Visser J."/>
            <person name="Yu J.-H."/>
            <person name="Zhou M."/>
            <person name="Andersen M.R."/>
            <person name="Archer D.B."/>
            <person name="Baker S.E."/>
            <person name="Benoit I."/>
            <person name="Brakhage A.A."/>
            <person name="Braus G.H."/>
            <person name="Fischer R."/>
            <person name="Frisvad J.C."/>
            <person name="Goldman G.H."/>
            <person name="Houbraken J."/>
            <person name="Oakley B."/>
            <person name="Pocsi I."/>
            <person name="Scazzocchio C."/>
            <person name="Seiboth B."/>
            <person name="vanKuyk P.A."/>
            <person name="Wortman J."/>
            <person name="Dyer P.S."/>
            <person name="Grigoriev I.V."/>
        </authorList>
    </citation>
    <scope>NUCLEOTIDE SEQUENCE [LARGE SCALE GENOMIC DNA]</scope>
    <source>
        <strain evidence="2">CBS 516.65</strain>
    </source>
</reference>
<evidence type="ECO:0000313" key="2">
    <source>
        <dbReference type="Proteomes" id="UP000184300"/>
    </source>
</evidence>
<dbReference type="AlphaFoldDB" id="A0A1L9VL67"/>
<dbReference type="Proteomes" id="UP000184300">
    <property type="component" value="Unassembled WGS sequence"/>
</dbReference>
<evidence type="ECO:0000313" key="1">
    <source>
        <dbReference type="EMBL" id="OJJ84635.1"/>
    </source>
</evidence>
<gene>
    <name evidence="1" type="ORF">ASPGLDRAFT_25314</name>
</gene>
<accession>A0A1L9VL67</accession>